<feature type="transmembrane region" description="Helical" evidence="1">
    <location>
        <begin position="176"/>
        <end position="193"/>
    </location>
</feature>
<protein>
    <submittedName>
        <fullName evidence="3">Bark storage protein a</fullName>
    </submittedName>
</protein>
<dbReference type="EMBL" id="BMAC01000624">
    <property type="protein sequence ID" value="GFQ00348.1"/>
    <property type="molecule type" value="Genomic_DNA"/>
</dbReference>
<evidence type="ECO:0000256" key="1">
    <source>
        <dbReference type="SAM" id="Phobius"/>
    </source>
</evidence>
<keyword evidence="4" id="KW-1185">Reference proteome</keyword>
<dbReference type="PANTHER" id="PTHR21234">
    <property type="entry name" value="PURINE NUCLEOSIDE PHOSPHORYLASE"/>
    <property type="match status" value="1"/>
</dbReference>
<dbReference type="Proteomes" id="UP000653305">
    <property type="component" value="Unassembled WGS sequence"/>
</dbReference>
<feature type="domain" description="Nucleoside phosphorylase" evidence="2">
    <location>
        <begin position="2"/>
        <end position="174"/>
    </location>
</feature>
<accession>A0A830CI18</accession>
<dbReference type="AlphaFoldDB" id="A0A830CI18"/>
<sequence>MLDYFNIKGLIHFGISGNTNSSLSIGDVTIPKQFANTGLWDWLKPNATVPQNDVAKLDVDNYNVPKGGNNTLGRIAYSPEQFYSEAGEPNTAQQVLWFQVTNNWLQLATTLQGMQLEQCVNSSLCLETKPKVVVGLKGSTANTFLDNAAYRDFLFQTFGVSSADMESTAVVMASPLFIYFFISLSLSFSLFGCKIRRSMDIKIILKFHDVVNQCYQHQIINIDNRI</sequence>
<dbReference type="Pfam" id="PF01048">
    <property type="entry name" value="PNP_UDP_1"/>
    <property type="match status" value="1"/>
</dbReference>
<dbReference type="Gene3D" id="3.40.50.1580">
    <property type="entry name" value="Nucleoside phosphorylase domain"/>
    <property type="match status" value="1"/>
</dbReference>
<dbReference type="SUPFAM" id="SSF53167">
    <property type="entry name" value="Purine and uridine phosphorylases"/>
    <property type="match status" value="1"/>
</dbReference>
<gene>
    <name evidence="3" type="ORF">PHJA_002178800</name>
</gene>
<dbReference type="InterPro" id="IPR000845">
    <property type="entry name" value="Nucleoside_phosphorylase_d"/>
</dbReference>
<comment type="caution">
    <text evidence="3">The sequence shown here is derived from an EMBL/GenBank/DDBJ whole genome shotgun (WGS) entry which is preliminary data.</text>
</comment>
<keyword evidence="1" id="KW-1133">Transmembrane helix</keyword>
<dbReference type="GO" id="GO:0003824">
    <property type="term" value="F:catalytic activity"/>
    <property type="evidence" value="ECO:0007669"/>
    <property type="project" value="InterPro"/>
</dbReference>
<dbReference type="GO" id="GO:0009116">
    <property type="term" value="P:nucleoside metabolic process"/>
    <property type="evidence" value="ECO:0007669"/>
    <property type="project" value="InterPro"/>
</dbReference>
<organism evidence="3 4">
    <name type="scientific">Phtheirospermum japonicum</name>
    <dbReference type="NCBI Taxonomy" id="374723"/>
    <lineage>
        <taxon>Eukaryota</taxon>
        <taxon>Viridiplantae</taxon>
        <taxon>Streptophyta</taxon>
        <taxon>Embryophyta</taxon>
        <taxon>Tracheophyta</taxon>
        <taxon>Spermatophyta</taxon>
        <taxon>Magnoliopsida</taxon>
        <taxon>eudicotyledons</taxon>
        <taxon>Gunneridae</taxon>
        <taxon>Pentapetalae</taxon>
        <taxon>asterids</taxon>
        <taxon>lamiids</taxon>
        <taxon>Lamiales</taxon>
        <taxon>Orobanchaceae</taxon>
        <taxon>Orobanchaceae incertae sedis</taxon>
        <taxon>Phtheirospermum</taxon>
    </lineage>
</organism>
<evidence type="ECO:0000259" key="2">
    <source>
        <dbReference type="Pfam" id="PF01048"/>
    </source>
</evidence>
<name>A0A830CI18_9LAMI</name>
<dbReference type="OrthoDB" id="1916878at2759"/>
<keyword evidence="1" id="KW-0812">Transmembrane</keyword>
<proteinExistence type="predicted"/>
<keyword evidence="1" id="KW-0472">Membrane</keyword>
<evidence type="ECO:0000313" key="3">
    <source>
        <dbReference type="EMBL" id="GFQ00348.1"/>
    </source>
</evidence>
<dbReference type="PANTHER" id="PTHR21234:SF30">
    <property type="entry name" value="PHOSPHORYLASE SUPERFAMILY PROTEIN"/>
    <property type="match status" value="1"/>
</dbReference>
<dbReference type="InterPro" id="IPR035994">
    <property type="entry name" value="Nucleoside_phosphorylase_sf"/>
</dbReference>
<evidence type="ECO:0000313" key="4">
    <source>
        <dbReference type="Proteomes" id="UP000653305"/>
    </source>
</evidence>
<reference evidence="3" key="1">
    <citation type="submission" date="2020-07" db="EMBL/GenBank/DDBJ databases">
        <title>Ethylene signaling mediates host invasion by parasitic plants.</title>
        <authorList>
            <person name="Yoshida S."/>
        </authorList>
    </citation>
    <scope>NUCLEOTIDE SEQUENCE</scope>
    <source>
        <strain evidence="3">Okayama</strain>
    </source>
</reference>